<organism evidence="1">
    <name type="scientific">Spironucleus salmonicida</name>
    <dbReference type="NCBI Taxonomy" id="348837"/>
    <lineage>
        <taxon>Eukaryota</taxon>
        <taxon>Metamonada</taxon>
        <taxon>Diplomonadida</taxon>
        <taxon>Hexamitidae</taxon>
        <taxon>Hexamitinae</taxon>
        <taxon>Spironucleus</taxon>
    </lineage>
</organism>
<evidence type="ECO:0000313" key="3">
    <source>
        <dbReference type="Proteomes" id="UP000018208"/>
    </source>
</evidence>
<dbReference type="EMBL" id="KI545953">
    <property type="protein sequence ID" value="EST49231.1"/>
    <property type="molecule type" value="Genomic_DNA"/>
</dbReference>
<name>V6LZQ9_9EUKA</name>
<gene>
    <name evidence="1" type="ORF">SS50377_10451</name>
    <name evidence="2" type="ORF">SS50377_26762</name>
</gene>
<dbReference type="VEuPathDB" id="GiardiaDB:SS50377_26762"/>
<proteinExistence type="predicted"/>
<accession>V6LZQ9</accession>
<evidence type="ECO:0000313" key="2">
    <source>
        <dbReference type="EMBL" id="KAH0570482.1"/>
    </source>
</evidence>
<keyword evidence="3" id="KW-1185">Reference proteome</keyword>
<evidence type="ECO:0000313" key="1">
    <source>
        <dbReference type="EMBL" id="EST49231.1"/>
    </source>
</evidence>
<dbReference type="EMBL" id="AUWU02000007">
    <property type="protein sequence ID" value="KAH0570482.1"/>
    <property type="molecule type" value="Genomic_DNA"/>
</dbReference>
<sequence length="332" mass="39120">MFPIKYREFYSKPKGLAGKSILDAYFQDNYQLSQENFTSTNMFTVYELSKYQDCLQEANLKIDGMTDEEYQNLLDIRQIIPVFPTPYVSKLPLSKFMSNTPYSIGSLSFSPYNNIDYIMAMANTYEVSSKKFSRLTSKYNIQLIYNEANYRKLEQIHAVYQKFKRQRVPIMRKQQQNSFTEGLDLKNSLFMEWFNDFLDIPNIKNNQYKIKDIQQQIISMEVFQWTDNYLNIYDPQISFAIYVTKFQRNSIDFKSLKLLKSLNQGQKHVFQKIITPYTPITIPIAMGFSQCSEGIKLAISILLGDNGEDILYKVNQLQAFEQFWCLYSQVIE</sequence>
<dbReference type="Proteomes" id="UP000018208">
    <property type="component" value="Unassembled WGS sequence"/>
</dbReference>
<reference evidence="1 2" key="1">
    <citation type="journal article" date="2014" name="PLoS Genet.">
        <title>The Genome of Spironucleus salmonicida Highlights a Fish Pathogen Adapted to Fluctuating Environments.</title>
        <authorList>
            <person name="Xu F."/>
            <person name="Jerlstrom-Hultqvist J."/>
            <person name="Einarsson E."/>
            <person name="Astvaldsson A."/>
            <person name="Svard S.G."/>
            <person name="Andersson J.O."/>
        </authorList>
    </citation>
    <scope>NUCLEOTIDE SEQUENCE</scope>
    <source>
        <strain evidence="2">ATCC 50377</strain>
    </source>
</reference>
<reference evidence="2" key="2">
    <citation type="submission" date="2020-12" db="EMBL/GenBank/DDBJ databases">
        <title>New Spironucleus salmonicida genome in near-complete chromosomes.</title>
        <authorList>
            <person name="Xu F."/>
            <person name="Kurt Z."/>
            <person name="Jimenez-Gonzalez A."/>
            <person name="Astvaldsson A."/>
            <person name="Andersson J.O."/>
            <person name="Svard S.G."/>
        </authorList>
    </citation>
    <scope>NUCLEOTIDE SEQUENCE</scope>
    <source>
        <strain evidence="2">ATCC 50377</strain>
    </source>
</reference>
<protein>
    <submittedName>
        <fullName evidence="1">Uncharacterized protein</fullName>
    </submittedName>
</protein>
<dbReference type="AlphaFoldDB" id="V6LZQ9"/>